<reference evidence="1 2" key="1">
    <citation type="submission" date="2023-03" db="EMBL/GenBank/DDBJ databases">
        <title>WGS of Gossypium arboreum.</title>
        <authorList>
            <person name="Yu D."/>
        </authorList>
    </citation>
    <scope>NUCLEOTIDE SEQUENCE [LARGE SCALE GENOMIC DNA]</scope>
    <source>
        <tissue evidence="1">Leaf</tissue>
    </source>
</reference>
<proteinExistence type="predicted"/>
<gene>
    <name evidence="1" type="ORF">PVK06_023987</name>
</gene>
<name>A0ABR0PCT3_GOSAR</name>
<evidence type="ECO:0000313" key="2">
    <source>
        <dbReference type="Proteomes" id="UP001358586"/>
    </source>
</evidence>
<dbReference type="EMBL" id="JARKNE010000007">
    <property type="protein sequence ID" value="KAK5819031.1"/>
    <property type="molecule type" value="Genomic_DNA"/>
</dbReference>
<sequence length="79" mass="8888">MIGSSRPAIFLRIHPRAAMATFQKTGVGEHNQRLEDNEGEVRCSRKDKTILPGLLSSLDGWGSIQLWAVKLGEYVHQRE</sequence>
<organism evidence="1 2">
    <name type="scientific">Gossypium arboreum</name>
    <name type="common">Tree cotton</name>
    <name type="synonym">Gossypium nanking</name>
    <dbReference type="NCBI Taxonomy" id="29729"/>
    <lineage>
        <taxon>Eukaryota</taxon>
        <taxon>Viridiplantae</taxon>
        <taxon>Streptophyta</taxon>
        <taxon>Embryophyta</taxon>
        <taxon>Tracheophyta</taxon>
        <taxon>Spermatophyta</taxon>
        <taxon>Magnoliopsida</taxon>
        <taxon>eudicotyledons</taxon>
        <taxon>Gunneridae</taxon>
        <taxon>Pentapetalae</taxon>
        <taxon>rosids</taxon>
        <taxon>malvids</taxon>
        <taxon>Malvales</taxon>
        <taxon>Malvaceae</taxon>
        <taxon>Malvoideae</taxon>
        <taxon>Gossypium</taxon>
    </lineage>
</organism>
<protein>
    <submittedName>
        <fullName evidence="1">Uncharacterized protein</fullName>
    </submittedName>
</protein>
<comment type="caution">
    <text evidence="1">The sequence shown here is derived from an EMBL/GenBank/DDBJ whole genome shotgun (WGS) entry which is preliminary data.</text>
</comment>
<dbReference type="Proteomes" id="UP001358586">
    <property type="component" value="Chromosome 7"/>
</dbReference>
<accession>A0ABR0PCT3</accession>
<keyword evidence="2" id="KW-1185">Reference proteome</keyword>
<evidence type="ECO:0000313" key="1">
    <source>
        <dbReference type="EMBL" id="KAK5819031.1"/>
    </source>
</evidence>